<dbReference type="EMBL" id="JXTB01000359">
    <property type="protein sequence ID" value="PON44027.1"/>
    <property type="molecule type" value="Genomic_DNA"/>
</dbReference>
<keyword evidence="1" id="KW-1133">Transmembrane helix</keyword>
<evidence type="ECO:0000313" key="2">
    <source>
        <dbReference type="EMBL" id="PON44027.1"/>
    </source>
</evidence>
<evidence type="ECO:0000256" key="1">
    <source>
        <dbReference type="SAM" id="Phobius"/>
    </source>
</evidence>
<proteinExistence type="predicted"/>
<evidence type="ECO:0008006" key="4">
    <source>
        <dbReference type="Google" id="ProtNLM"/>
    </source>
</evidence>
<feature type="transmembrane region" description="Helical" evidence="1">
    <location>
        <begin position="20"/>
        <end position="38"/>
    </location>
</feature>
<keyword evidence="3" id="KW-1185">Reference proteome</keyword>
<organism evidence="2 3">
    <name type="scientific">Parasponia andersonii</name>
    <name type="common">Sponia andersonii</name>
    <dbReference type="NCBI Taxonomy" id="3476"/>
    <lineage>
        <taxon>Eukaryota</taxon>
        <taxon>Viridiplantae</taxon>
        <taxon>Streptophyta</taxon>
        <taxon>Embryophyta</taxon>
        <taxon>Tracheophyta</taxon>
        <taxon>Spermatophyta</taxon>
        <taxon>Magnoliopsida</taxon>
        <taxon>eudicotyledons</taxon>
        <taxon>Gunneridae</taxon>
        <taxon>Pentapetalae</taxon>
        <taxon>rosids</taxon>
        <taxon>fabids</taxon>
        <taxon>Rosales</taxon>
        <taxon>Cannabaceae</taxon>
        <taxon>Parasponia</taxon>
    </lineage>
</organism>
<dbReference type="AlphaFoldDB" id="A0A2P5B5F6"/>
<comment type="caution">
    <text evidence="2">The sequence shown here is derived from an EMBL/GenBank/DDBJ whole genome shotgun (WGS) entry which is preliminary data.</text>
</comment>
<gene>
    <name evidence="2" type="ORF">PanWU01x14_269630</name>
</gene>
<dbReference type="OrthoDB" id="10509261at2759"/>
<sequence>MRLALKRASSSQPAMAATDLNLGLKILFVQFGLLSVLFGSLGLSFWSSLPIFGLDSPFLMVEGEKKRRASGFFWANQVQSKETDWERCGTRS</sequence>
<protein>
    <recommendedName>
        <fullName evidence="4">Transmembrane protein</fullName>
    </recommendedName>
</protein>
<name>A0A2P5B5F6_PARAD</name>
<keyword evidence="1" id="KW-0812">Transmembrane</keyword>
<evidence type="ECO:0000313" key="3">
    <source>
        <dbReference type="Proteomes" id="UP000237105"/>
    </source>
</evidence>
<dbReference type="Proteomes" id="UP000237105">
    <property type="component" value="Unassembled WGS sequence"/>
</dbReference>
<reference evidence="3" key="1">
    <citation type="submission" date="2016-06" db="EMBL/GenBank/DDBJ databases">
        <title>Parallel loss of symbiosis genes in relatives of nitrogen-fixing non-legume Parasponia.</title>
        <authorList>
            <person name="Van Velzen R."/>
            <person name="Holmer R."/>
            <person name="Bu F."/>
            <person name="Rutten L."/>
            <person name="Van Zeijl A."/>
            <person name="Liu W."/>
            <person name="Santuari L."/>
            <person name="Cao Q."/>
            <person name="Sharma T."/>
            <person name="Shen D."/>
            <person name="Roswanjaya Y."/>
            <person name="Wardhani T."/>
            <person name="Kalhor M.S."/>
            <person name="Jansen J."/>
            <person name="Van den Hoogen J."/>
            <person name="Gungor B."/>
            <person name="Hartog M."/>
            <person name="Hontelez J."/>
            <person name="Verver J."/>
            <person name="Yang W.-C."/>
            <person name="Schijlen E."/>
            <person name="Repin R."/>
            <person name="Schilthuizen M."/>
            <person name="Schranz E."/>
            <person name="Heidstra R."/>
            <person name="Miyata K."/>
            <person name="Fedorova E."/>
            <person name="Kohlen W."/>
            <person name="Bisseling T."/>
            <person name="Smit S."/>
            <person name="Geurts R."/>
        </authorList>
    </citation>
    <scope>NUCLEOTIDE SEQUENCE [LARGE SCALE GENOMIC DNA]</scope>
    <source>
        <strain evidence="3">cv. WU1-14</strain>
    </source>
</reference>
<accession>A0A2P5B5F6</accession>
<keyword evidence="1" id="KW-0472">Membrane</keyword>